<dbReference type="PANTHER" id="PTHR33689:SF1">
    <property type="entry name" value="FAS-BINDING FACTOR 1"/>
    <property type="match status" value="1"/>
</dbReference>
<accession>A0ABQ9VRS5</accession>
<evidence type="ECO:0000313" key="3">
    <source>
        <dbReference type="EMBL" id="KAK2112079.1"/>
    </source>
</evidence>
<dbReference type="PANTHER" id="PTHR33689">
    <property type="entry name" value="FAS-BINDING FACTOR 1"/>
    <property type="match status" value="1"/>
</dbReference>
<comment type="caution">
    <text evidence="3">The sequence shown here is derived from an EMBL/GenBank/DDBJ whole genome shotgun (WGS) entry which is preliminary data.</text>
</comment>
<sequence>MAPQPPVPPASHLTAEAFFLGQWGQEHLSLAQQRLQLDHARQDLPSSLLGLFPRAQGPAASSQSALVPPAPTTPWCSQPPNGPDPSPLHLHARLVLLRHTAEQFREGDRPSKSALQDHDFLENEQFFLETLKKGSYNLTFHSA</sequence>
<evidence type="ECO:0000256" key="1">
    <source>
        <dbReference type="SAM" id="MobiDB-lite"/>
    </source>
</evidence>
<dbReference type="InterPro" id="IPR033561">
    <property type="entry name" value="FBF1"/>
</dbReference>
<keyword evidence="4" id="KW-1185">Reference proteome</keyword>
<organism evidence="3 4">
    <name type="scientific">Saguinus oedipus</name>
    <name type="common">Cotton-top tamarin</name>
    <name type="synonym">Oedipomidas oedipus</name>
    <dbReference type="NCBI Taxonomy" id="9490"/>
    <lineage>
        <taxon>Eukaryota</taxon>
        <taxon>Metazoa</taxon>
        <taxon>Chordata</taxon>
        <taxon>Craniata</taxon>
        <taxon>Vertebrata</taxon>
        <taxon>Euteleostomi</taxon>
        <taxon>Mammalia</taxon>
        <taxon>Eutheria</taxon>
        <taxon>Euarchontoglires</taxon>
        <taxon>Primates</taxon>
        <taxon>Haplorrhini</taxon>
        <taxon>Platyrrhini</taxon>
        <taxon>Cebidae</taxon>
        <taxon>Callitrichinae</taxon>
        <taxon>Saguinus</taxon>
    </lineage>
</organism>
<name>A0ABQ9VRS5_SAGOE</name>
<feature type="region of interest" description="Disordered" evidence="1">
    <location>
        <begin position="54"/>
        <end position="88"/>
    </location>
</feature>
<dbReference type="EMBL" id="JASSZA010000005">
    <property type="protein sequence ID" value="KAK2112079.1"/>
    <property type="molecule type" value="Genomic_DNA"/>
</dbReference>
<reference evidence="3 4" key="1">
    <citation type="submission" date="2023-05" db="EMBL/GenBank/DDBJ databases">
        <title>B98-5 Cell Line De Novo Hybrid Assembly: An Optical Mapping Approach.</title>
        <authorList>
            <person name="Kananen K."/>
            <person name="Auerbach J.A."/>
            <person name="Kautto E."/>
            <person name="Blachly J.S."/>
        </authorList>
    </citation>
    <scope>NUCLEOTIDE SEQUENCE [LARGE SCALE GENOMIC DNA]</scope>
    <source>
        <strain evidence="3">B95-8</strain>
        <tissue evidence="3">Cell line</tissue>
    </source>
</reference>
<proteinExistence type="predicted"/>
<dbReference type="InterPro" id="IPR049390">
    <property type="entry name" value="FBF1_C"/>
</dbReference>
<gene>
    <name evidence="3" type="primary">FBF1_1</name>
    <name evidence="3" type="ORF">P7K49_011826</name>
</gene>
<evidence type="ECO:0000313" key="4">
    <source>
        <dbReference type="Proteomes" id="UP001266305"/>
    </source>
</evidence>
<dbReference type="Pfam" id="PF21007">
    <property type="entry name" value="FBF1"/>
    <property type="match status" value="1"/>
</dbReference>
<protein>
    <submittedName>
        <fullName evidence="3">Fas-binding factor 1</fullName>
    </submittedName>
</protein>
<feature type="domain" description="Fas-binding factor 1 C-terminal" evidence="2">
    <location>
        <begin position="25"/>
        <end position="133"/>
    </location>
</feature>
<evidence type="ECO:0000259" key="2">
    <source>
        <dbReference type="Pfam" id="PF21007"/>
    </source>
</evidence>
<dbReference type="Proteomes" id="UP001266305">
    <property type="component" value="Unassembled WGS sequence"/>
</dbReference>